<comment type="caution">
    <text evidence="4">The sequence shown here is derived from an EMBL/GenBank/DDBJ whole genome shotgun (WGS) entry which is preliminary data.</text>
</comment>
<feature type="compositionally biased region" description="Pro residues" evidence="3">
    <location>
        <begin position="472"/>
        <end position="482"/>
    </location>
</feature>
<proteinExistence type="inferred from homology"/>
<dbReference type="SMART" id="SM00268">
    <property type="entry name" value="ACTIN"/>
    <property type="match status" value="1"/>
</dbReference>
<dbReference type="AlphaFoldDB" id="A0A1D3CU38"/>
<evidence type="ECO:0000313" key="5">
    <source>
        <dbReference type="Proteomes" id="UP000095192"/>
    </source>
</evidence>
<dbReference type="InterPro" id="IPR043129">
    <property type="entry name" value="ATPase_NBD"/>
</dbReference>
<feature type="compositionally biased region" description="Low complexity" evidence="3">
    <location>
        <begin position="56"/>
        <end position="77"/>
    </location>
</feature>
<dbReference type="Proteomes" id="UP000095192">
    <property type="component" value="Unassembled WGS sequence"/>
</dbReference>
<evidence type="ECO:0000256" key="3">
    <source>
        <dbReference type="SAM" id="MobiDB-lite"/>
    </source>
</evidence>
<gene>
    <name evidence="4" type="ORF">cyc_03862</name>
</gene>
<feature type="region of interest" description="Disordered" evidence="3">
    <location>
        <begin position="56"/>
        <end position="81"/>
    </location>
</feature>
<dbReference type="VEuPathDB" id="ToxoDB:LOC34623079"/>
<feature type="region of interest" description="Disordered" evidence="3">
    <location>
        <begin position="249"/>
        <end position="271"/>
    </location>
</feature>
<dbReference type="InParanoid" id="A0A1D3CU38"/>
<feature type="region of interest" description="Disordered" evidence="3">
    <location>
        <begin position="155"/>
        <end position="190"/>
    </location>
</feature>
<protein>
    <submittedName>
        <fullName evidence="4">Actin-like family protein</fullName>
    </submittedName>
</protein>
<comment type="similarity">
    <text evidence="2">Belongs to the actin family.</text>
</comment>
<dbReference type="Gene3D" id="3.30.420.40">
    <property type="match status" value="2"/>
</dbReference>
<evidence type="ECO:0000256" key="1">
    <source>
        <dbReference type="ARBA" id="ARBA00049360"/>
    </source>
</evidence>
<comment type="catalytic activity">
    <reaction evidence="1">
        <text>ATP + H2O = ADP + phosphate + H(+)</text>
        <dbReference type="Rhea" id="RHEA:13065"/>
        <dbReference type="ChEBI" id="CHEBI:15377"/>
        <dbReference type="ChEBI" id="CHEBI:15378"/>
        <dbReference type="ChEBI" id="CHEBI:30616"/>
        <dbReference type="ChEBI" id="CHEBI:43474"/>
        <dbReference type="ChEBI" id="CHEBI:456216"/>
    </reaction>
</comment>
<feature type="compositionally biased region" description="Basic and acidic residues" evidence="3">
    <location>
        <begin position="255"/>
        <end position="271"/>
    </location>
</feature>
<dbReference type="EMBL" id="JROU02001956">
    <property type="protein sequence ID" value="OEH74716.1"/>
    <property type="molecule type" value="Genomic_DNA"/>
</dbReference>
<accession>A0A1D3CU38</accession>
<name>A0A1D3CU38_9EIME</name>
<keyword evidence="5" id="KW-1185">Reference proteome</keyword>
<dbReference type="InterPro" id="IPR004000">
    <property type="entry name" value="Actin"/>
</dbReference>
<feature type="region of interest" description="Disordered" evidence="3">
    <location>
        <begin position="462"/>
        <end position="485"/>
    </location>
</feature>
<sequence length="558" mass="59033">MFTGVLLPEGLEQPTFSAAPSPEARLDSSLGPCELWISNCFPSEVVKSRVSSFAMPPMSGASASPSPAAGGKGRPPSNSVMKTPIGGEDVCALVVQVGASSLRVGYAQEDHPRIEAAALVGRRQLRLQPQKQGGATFCGTCCCCESHLAVSAPPDVAGASAAPSGKSSRGEEPQQRFHPPQKQWQRSSGVSPSVFYGRGPFVWAPEGRRCCKCSCCHDDILFPVNLGVPVPHTEVSSILSIPASALAAPAENGAEDGKQQPSPEKKQRQGWELDREAFSAAVRVCIEGRVSEEEVQRRTPTVSPPSLRRAFAAAVFEDLQAPAAFFASAAAAAAFAMGRSSALVVELGAPGGSVAAVSDGYTLRRNAKAFLVGGNFMDRQIELVLLQQREELRQQRRQQDGSAPQQEAELLLPLFSCASSSSSACSASLLQRSSQELSRHLREAQCVVRNFAESACALSPATGGAKTKSSAEPPPTPVPPFELPDGTPIDCSGLKETIGELLFNPTTALEALQQMQPPSLRTDPTQLLQGFTGLPNVSTRDMTLQFAVWGTSQSLIRP</sequence>
<evidence type="ECO:0000256" key="2">
    <source>
        <dbReference type="RuleBase" id="RU000487"/>
    </source>
</evidence>
<evidence type="ECO:0000313" key="4">
    <source>
        <dbReference type="EMBL" id="OEH74716.1"/>
    </source>
</evidence>
<feature type="compositionally biased region" description="Low complexity" evidence="3">
    <location>
        <begin position="157"/>
        <end position="167"/>
    </location>
</feature>
<reference evidence="4 5" key="1">
    <citation type="journal article" date="2016" name="BMC Genomics">
        <title>Comparative genomics reveals Cyclospora cayetanensis possesses coccidia-like metabolism and invasion components but unique surface antigens.</title>
        <authorList>
            <person name="Liu S."/>
            <person name="Wang L."/>
            <person name="Zheng H."/>
            <person name="Xu Z."/>
            <person name="Roellig D.M."/>
            <person name="Li N."/>
            <person name="Frace M.A."/>
            <person name="Tang K."/>
            <person name="Arrowood M.J."/>
            <person name="Moss D.M."/>
            <person name="Zhang L."/>
            <person name="Feng Y."/>
            <person name="Xiao L."/>
        </authorList>
    </citation>
    <scope>NUCLEOTIDE SEQUENCE [LARGE SCALE GENOMIC DNA]</scope>
    <source>
        <strain evidence="4 5">CHN_HEN01</strain>
    </source>
</reference>
<dbReference type="VEuPathDB" id="ToxoDB:cyc_03862"/>
<dbReference type="PANTHER" id="PTHR11937">
    <property type="entry name" value="ACTIN"/>
    <property type="match status" value="1"/>
</dbReference>
<dbReference type="Pfam" id="PF00022">
    <property type="entry name" value="Actin"/>
    <property type="match status" value="1"/>
</dbReference>
<organism evidence="4 5">
    <name type="scientific">Cyclospora cayetanensis</name>
    <dbReference type="NCBI Taxonomy" id="88456"/>
    <lineage>
        <taxon>Eukaryota</taxon>
        <taxon>Sar</taxon>
        <taxon>Alveolata</taxon>
        <taxon>Apicomplexa</taxon>
        <taxon>Conoidasida</taxon>
        <taxon>Coccidia</taxon>
        <taxon>Eucoccidiorida</taxon>
        <taxon>Eimeriorina</taxon>
        <taxon>Eimeriidae</taxon>
        <taxon>Cyclospora</taxon>
    </lineage>
</organism>
<dbReference type="SUPFAM" id="SSF53067">
    <property type="entry name" value="Actin-like ATPase domain"/>
    <property type="match status" value="2"/>
</dbReference>